<dbReference type="AlphaFoldDB" id="A0A0M4DLI5"/>
<organism evidence="1 2">
    <name type="scientific">Desulfuromonas soudanensis</name>
    <dbReference type="NCBI Taxonomy" id="1603606"/>
    <lineage>
        <taxon>Bacteria</taxon>
        <taxon>Pseudomonadati</taxon>
        <taxon>Thermodesulfobacteriota</taxon>
        <taxon>Desulfuromonadia</taxon>
        <taxon>Desulfuromonadales</taxon>
        <taxon>Desulfuromonadaceae</taxon>
        <taxon>Desulfuromonas</taxon>
    </lineage>
</organism>
<dbReference type="PANTHER" id="PTHR36529">
    <property type="entry name" value="SLL1095 PROTEIN"/>
    <property type="match status" value="1"/>
</dbReference>
<evidence type="ECO:0008006" key="3">
    <source>
        <dbReference type="Google" id="ProtNLM"/>
    </source>
</evidence>
<dbReference type="EMBL" id="CP010802">
    <property type="protein sequence ID" value="ALC18282.1"/>
    <property type="molecule type" value="Genomic_DNA"/>
</dbReference>
<dbReference type="PANTHER" id="PTHR36529:SF1">
    <property type="entry name" value="GLYCOSYLTRANSFERASE"/>
    <property type="match status" value="1"/>
</dbReference>
<dbReference type="Pfam" id="PF09837">
    <property type="entry name" value="DUF2064"/>
    <property type="match status" value="1"/>
</dbReference>
<proteinExistence type="predicted"/>
<dbReference type="Proteomes" id="UP000057158">
    <property type="component" value="Chromosome"/>
</dbReference>
<evidence type="ECO:0000313" key="1">
    <source>
        <dbReference type="EMBL" id="ALC18282.1"/>
    </source>
</evidence>
<dbReference type="InterPro" id="IPR018641">
    <property type="entry name" value="Trfase_1_rSAM/seldom-assoc"/>
</dbReference>
<reference evidence="1 2" key="1">
    <citation type="submission" date="2015-07" db="EMBL/GenBank/DDBJ databases">
        <title>Isolation and Genomic Characterization of a Novel Halophilic Metal-Reducing Deltaproteobacterium from the Deep Subsurface.</title>
        <authorList>
            <person name="Badalamenti J.P."/>
            <person name="Summers Z.M."/>
            <person name="Gralnick J.A."/>
            <person name="Bond D.R."/>
        </authorList>
    </citation>
    <scope>NUCLEOTIDE SEQUENCE [LARGE SCALE GENOMIC DNA]</scope>
    <source>
        <strain evidence="1 2">WTL</strain>
    </source>
</reference>
<accession>A0A0M4DLI5</accession>
<sequence length="234" mass="24731">MDEKKILLGIFAKEPLPGKVKTRLTPPLSATQAAELYRLSLKETVEALSGGSFSPVIFYAGDPEYFRTAFPQVPLVSQGPGDLGMRLSRALGALLGAGEGAALVGSDSPDLPATLVKEALSALSRAEVVTIPARDGGYVLIGERRHHPELFRQIPWSTAAVLSETRARAEACGLSYLEVGAWEDIDDRPSLERFLRRSPDSATARFAAPILAGAAEGRPVIRGEGGAAADRPGG</sequence>
<dbReference type="Gene3D" id="3.90.550.10">
    <property type="entry name" value="Spore Coat Polysaccharide Biosynthesis Protein SpsA, Chain A"/>
    <property type="match status" value="1"/>
</dbReference>
<dbReference type="NCBIfam" id="TIGR04282">
    <property type="entry name" value="glyco_like_cofC"/>
    <property type="match status" value="1"/>
</dbReference>
<protein>
    <recommendedName>
        <fullName evidence="3">Glycosyltransferase</fullName>
    </recommendedName>
</protein>
<dbReference type="KEGG" id="des:DSOUD_3568"/>
<dbReference type="SUPFAM" id="SSF53448">
    <property type="entry name" value="Nucleotide-diphospho-sugar transferases"/>
    <property type="match status" value="1"/>
</dbReference>
<dbReference type="InterPro" id="IPR029044">
    <property type="entry name" value="Nucleotide-diphossugar_trans"/>
</dbReference>
<dbReference type="OrthoDB" id="9798250at2"/>
<gene>
    <name evidence="1" type="ORF">DSOUD_3568</name>
</gene>
<keyword evidence="2" id="KW-1185">Reference proteome</keyword>
<dbReference type="PATRIC" id="fig|1603606.3.peg.3843"/>
<dbReference type="RefSeq" id="WP_053552209.1">
    <property type="nucleotide sequence ID" value="NZ_CP010802.1"/>
</dbReference>
<evidence type="ECO:0000313" key="2">
    <source>
        <dbReference type="Proteomes" id="UP000057158"/>
    </source>
</evidence>
<name>A0A0M4DLI5_9BACT</name>
<dbReference type="STRING" id="1603606.DSOUD_3568"/>